<dbReference type="PROSITE" id="PS51767">
    <property type="entry name" value="PEPTIDASE_A1"/>
    <property type="match status" value="1"/>
</dbReference>
<dbReference type="EMBL" id="JOJR01000103">
    <property type="protein sequence ID" value="RCN45390.1"/>
    <property type="molecule type" value="Genomic_DNA"/>
</dbReference>
<evidence type="ECO:0000256" key="1">
    <source>
        <dbReference type="ARBA" id="ARBA00007447"/>
    </source>
</evidence>
<gene>
    <name evidence="3" type="ORF">ANCCAN_08611</name>
</gene>
<feature type="domain" description="Peptidase A1" evidence="2">
    <location>
        <begin position="1"/>
        <end position="127"/>
    </location>
</feature>
<dbReference type="AlphaFoldDB" id="A0A368GQR7"/>
<dbReference type="GO" id="GO:0005764">
    <property type="term" value="C:lysosome"/>
    <property type="evidence" value="ECO:0007669"/>
    <property type="project" value="TreeGrafter"/>
</dbReference>
<dbReference type="PANTHER" id="PTHR47966:SF45">
    <property type="entry name" value="PEPTIDASE A1 DOMAIN-CONTAINING PROTEIN"/>
    <property type="match status" value="1"/>
</dbReference>
<proteinExistence type="inferred from homology"/>
<accession>A0A368GQR7</accession>
<reference evidence="3 4" key="1">
    <citation type="submission" date="2014-10" db="EMBL/GenBank/DDBJ databases">
        <title>Draft genome of the hookworm Ancylostoma caninum.</title>
        <authorList>
            <person name="Mitreva M."/>
        </authorList>
    </citation>
    <scope>NUCLEOTIDE SEQUENCE [LARGE SCALE GENOMIC DNA]</scope>
    <source>
        <strain evidence="3 4">Baltimore</strain>
    </source>
</reference>
<keyword evidence="4" id="KW-1185">Reference proteome</keyword>
<dbReference type="InterPro" id="IPR033121">
    <property type="entry name" value="PEPTIDASE_A1"/>
</dbReference>
<dbReference type="Pfam" id="PF00026">
    <property type="entry name" value="Asp"/>
    <property type="match status" value="1"/>
</dbReference>
<protein>
    <recommendedName>
        <fullName evidence="2">Peptidase A1 domain-containing protein</fullName>
    </recommendedName>
</protein>
<dbReference type="GO" id="GO:0004190">
    <property type="term" value="F:aspartic-type endopeptidase activity"/>
    <property type="evidence" value="ECO:0007669"/>
    <property type="project" value="InterPro"/>
</dbReference>
<dbReference type="Gene3D" id="2.40.70.10">
    <property type="entry name" value="Acid Proteases"/>
    <property type="match status" value="1"/>
</dbReference>
<comment type="caution">
    <text evidence="3">The sequence shown here is derived from an EMBL/GenBank/DDBJ whole genome shotgun (WGS) entry which is preliminary data.</text>
</comment>
<dbReference type="InterPro" id="IPR001461">
    <property type="entry name" value="Aspartic_peptidase_A1"/>
</dbReference>
<dbReference type="STRING" id="29170.A0A368GQR7"/>
<evidence type="ECO:0000313" key="3">
    <source>
        <dbReference type="EMBL" id="RCN45390.1"/>
    </source>
</evidence>
<dbReference type="OrthoDB" id="5839242at2759"/>
<evidence type="ECO:0000313" key="4">
    <source>
        <dbReference type="Proteomes" id="UP000252519"/>
    </source>
</evidence>
<sequence length="131" mass="15092">MNTFAAPKFSSKNGWDVMIDNSYPFLGIPNYIAHSIAKYSGAEYDEETDSYYISCDAKFTYFMGIGSRNYTLESSDLISRIEDGRCTLNTHRYTKEGYLGAEWVFGVPFLRKYCHVFNMEKKQIGFAHLLN</sequence>
<dbReference type="SUPFAM" id="SSF50630">
    <property type="entry name" value="Acid proteases"/>
    <property type="match status" value="1"/>
</dbReference>
<evidence type="ECO:0000259" key="2">
    <source>
        <dbReference type="PROSITE" id="PS51767"/>
    </source>
</evidence>
<dbReference type="PANTHER" id="PTHR47966">
    <property type="entry name" value="BETA-SITE APP-CLEAVING ENZYME, ISOFORM A-RELATED"/>
    <property type="match status" value="1"/>
</dbReference>
<organism evidence="3 4">
    <name type="scientific">Ancylostoma caninum</name>
    <name type="common">Dog hookworm</name>
    <dbReference type="NCBI Taxonomy" id="29170"/>
    <lineage>
        <taxon>Eukaryota</taxon>
        <taxon>Metazoa</taxon>
        <taxon>Ecdysozoa</taxon>
        <taxon>Nematoda</taxon>
        <taxon>Chromadorea</taxon>
        <taxon>Rhabditida</taxon>
        <taxon>Rhabditina</taxon>
        <taxon>Rhabditomorpha</taxon>
        <taxon>Strongyloidea</taxon>
        <taxon>Ancylostomatidae</taxon>
        <taxon>Ancylostomatinae</taxon>
        <taxon>Ancylostoma</taxon>
    </lineage>
</organism>
<dbReference type="InterPro" id="IPR021109">
    <property type="entry name" value="Peptidase_aspartic_dom_sf"/>
</dbReference>
<dbReference type="Proteomes" id="UP000252519">
    <property type="component" value="Unassembled WGS sequence"/>
</dbReference>
<comment type="similarity">
    <text evidence="1">Belongs to the peptidase A1 family.</text>
</comment>
<dbReference type="GO" id="GO:0006508">
    <property type="term" value="P:proteolysis"/>
    <property type="evidence" value="ECO:0007669"/>
    <property type="project" value="InterPro"/>
</dbReference>
<name>A0A368GQR7_ANCCA</name>